<keyword evidence="5" id="KW-1185">Reference proteome</keyword>
<dbReference type="Proteomes" id="UP000746503">
    <property type="component" value="Unassembled WGS sequence"/>
</dbReference>
<evidence type="ECO:0000313" key="5">
    <source>
        <dbReference type="Proteomes" id="UP000746503"/>
    </source>
</evidence>
<accession>A0ABX1ALW7</accession>
<dbReference type="InterPro" id="IPR036423">
    <property type="entry name" value="SOD-like_Cu/Zn_dom_sf"/>
</dbReference>
<proteinExistence type="inferred from homology"/>
<name>A0ABX1ALW7_9ACTN</name>
<feature type="non-terminal residue" evidence="4">
    <location>
        <position position="223"/>
    </location>
</feature>
<dbReference type="SUPFAM" id="SSF49329">
    <property type="entry name" value="Cu,Zn superoxide dismutase-like"/>
    <property type="match status" value="1"/>
</dbReference>
<comment type="caution">
    <text evidence="4">The sequence shown here is derived from an EMBL/GenBank/DDBJ whole genome shotgun (WGS) entry which is preliminary data.</text>
</comment>
<feature type="signal peptide" evidence="3">
    <location>
        <begin position="1"/>
        <end position="23"/>
    </location>
</feature>
<protein>
    <recommendedName>
        <fullName evidence="6">Superoxide dismutase family protein</fullName>
    </recommendedName>
</protein>
<organism evidence="4 5">
    <name type="scientific">Streptomyces spiramenti</name>
    <dbReference type="NCBI Taxonomy" id="2720606"/>
    <lineage>
        <taxon>Bacteria</taxon>
        <taxon>Bacillati</taxon>
        <taxon>Actinomycetota</taxon>
        <taxon>Actinomycetes</taxon>
        <taxon>Kitasatosporales</taxon>
        <taxon>Streptomycetaceae</taxon>
        <taxon>Streptomyces</taxon>
    </lineage>
</organism>
<evidence type="ECO:0000256" key="3">
    <source>
        <dbReference type="SAM" id="SignalP"/>
    </source>
</evidence>
<evidence type="ECO:0000256" key="1">
    <source>
        <dbReference type="ARBA" id="ARBA00010457"/>
    </source>
</evidence>
<dbReference type="Gene3D" id="2.60.40.200">
    <property type="entry name" value="Superoxide dismutase, copper/zinc binding domain"/>
    <property type="match status" value="1"/>
</dbReference>
<dbReference type="RefSeq" id="WP_167934617.1">
    <property type="nucleotide sequence ID" value="NZ_JAAVJB010000171.1"/>
</dbReference>
<sequence>MRTGTAVAAALAAVVAGGGGAVAQPPAAEATESDERNDGYRLRAWAMFSSPDEDPPAAAVTYDPSLVPQGSRVEVEQRVADGRTTITLAVSGVRPGHTFGAHVHTDACGARPADSGPHYRNIEGEDPSLANAENEVWLDVTADGRGTGRSTAVQEWTFRPGEAASVVLHERATSDGHEGHGAPGEAGGRVACVTVPFGRLAAADVPDGGQGAATPAVPAAAAD</sequence>
<reference evidence="4 5" key="1">
    <citation type="submission" date="2020-03" db="EMBL/GenBank/DDBJ databases">
        <title>Draft genome of Streptomyces sp. ventii, isolated from the Axial Seamount in the Pacific Ocean, and resequencing of the two type strains Streptomyces lonarensis strain NCL 716 and Streptomyces bohaiensis strain 11A07.</title>
        <authorList>
            <person name="Loughran R.M."/>
            <person name="Pfannmuller K.M."/>
            <person name="Wasson B.J."/>
            <person name="Deadmond M.C."/>
            <person name="Paddock B.E."/>
            <person name="Koyack M.J."/>
            <person name="Gallegos D.A."/>
            <person name="Mitchell E.A."/>
            <person name="Ushijima B."/>
            <person name="Saw J.H."/>
            <person name="Mcphail K.L."/>
            <person name="Videau P."/>
        </authorList>
    </citation>
    <scope>NUCLEOTIDE SEQUENCE [LARGE SCALE GENOMIC DNA]</scope>
    <source>
        <strain evidence="5">5675061</strain>
    </source>
</reference>
<evidence type="ECO:0000256" key="2">
    <source>
        <dbReference type="SAM" id="MobiDB-lite"/>
    </source>
</evidence>
<feature type="compositionally biased region" description="Low complexity" evidence="2">
    <location>
        <begin position="212"/>
        <end position="223"/>
    </location>
</feature>
<feature type="region of interest" description="Disordered" evidence="2">
    <location>
        <begin position="203"/>
        <end position="223"/>
    </location>
</feature>
<evidence type="ECO:0000313" key="4">
    <source>
        <dbReference type="EMBL" id="NJP68109.1"/>
    </source>
</evidence>
<comment type="similarity">
    <text evidence="1">Belongs to the Cu-Zn superoxide dismutase family.</text>
</comment>
<keyword evidence="3" id="KW-0732">Signal</keyword>
<gene>
    <name evidence="4" type="ORF">HCJ92_17830</name>
</gene>
<dbReference type="EMBL" id="JAAVJB010000171">
    <property type="protein sequence ID" value="NJP68109.1"/>
    <property type="molecule type" value="Genomic_DNA"/>
</dbReference>
<feature type="chain" id="PRO_5045892945" description="Superoxide dismutase family protein" evidence="3">
    <location>
        <begin position="24"/>
        <end position="223"/>
    </location>
</feature>
<evidence type="ECO:0008006" key="6">
    <source>
        <dbReference type="Google" id="ProtNLM"/>
    </source>
</evidence>